<protein>
    <recommendedName>
        <fullName evidence="5">HTTM domain-containing protein</fullName>
    </recommendedName>
</protein>
<feature type="region of interest" description="Disordered" evidence="1">
    <location>
        <begin position="815"/>
        <end position="851"/>
    </location>
</feature>
<feature type="compositionally biased region" description="Polar residues" evidence="1">
    <location>
        <begin position="819"/>
        <end position="830"/>
    </location>
</feature>
<dbReference type="EMBL" id="CAACVS010000255">
    <property type="protein sequence ID" value="VEU40055.1"/>
    <property type="molecule type" value="Genomic_DNA"/>
</dbReference>
<evidence type="ECO:0000313" key="3">
    <source>
        <dbReference type="EMBL" id="VEU40055.1"/>
    </source>
</evidence>
<accession>A0A448ZDD9</accession>
<feature type="compositionally biased region" description="Basic and acidic residues" evidence="1">
    <location>
        <begin position="580"/>
        <end position="596"/>
    </location>
</feature>
<reference evidence="3 4" key="1">
    <citation type="submission" date="2019-01" db="EMBL/GenBank/DDBJ databases">
        <authorList>
            <person name="Ferrante I. M."/>
        </authorList>
    </citation>
    <scope>NUCLEOTIDE SEQUENCE [LARGE SCALE GENOMIC DNA]</scope>
    <source>
        <strain evidence="3 4">B856</strain>
    </source>
</reference>
<organism evidence="3 4">
    <name type="scientific">Pseudo-nitzschia multistriata</name>
    <dbReference type="NCBI Taxonomy" id="183589"/>
    <lineage>
        <taxon>Eukaryota</taxon>
        <taxon>Sar</taxon>
        <taxon>Stramenopiles</taxon>
        <taxon>Ochrophyta</taxon>
        <taxon>Bacillariophyta</taxon>
        <taxon>Bacillariophyceae</taxon>
        <taxon>Bacillariophycidae</taxon>
        <taxon>Bacillariales</taxon>
        <taxon>Bacillariaceae</taxon>
        <taxon>Pseudo-nitzschia</taxon>
    </lineage>
</organism>
<evidence type="ECO:0000313" key="4">
    <source>
        <dbReference type="Proteomes" id="UP000291116"/>
    </source>
</evidence>
<feature type="region of interest" description="Disordered" evidence="1">
    <location>
        <begin position="547"/>
        <end position="596"/>
    </location>
</feature>
<feature type="region of interest" description="Disordered" evidence="1">
    <location>
        <begin position="1"/>
        <end position="33"/>
    </location>
</feature>
<dbReference type="Proteomes" id="UP000291116">
    <property type="component" value="Unassembled WGS sequence"/>
</dbReference>
<feature type="compositionally biased region" description="Basic and acidic residues" evidence="1">
    <location>
        <begin position="461"/>
        <end position="477"/>
    </location>
</feature>
<feature type="compositionally biased region" description="Polar residues" evidence="1">
    <location>
        <begin position="548"/>
        <end position="561"/>
    </location>
</feature>
<feature type="transmembrane region" description="Helical" evidence="2">
    <location>
        <begin position="176"/>
        <end position="197"/>
    </location>
</feature>
<keyword evidence="2" id="KW-0812">Transmembrane</keyword>
<feature type="transmembrane region" description="Helical" evidence="2">
    <location>
        <begin position="246"/>
        <end position="264"/>
    </location>
</feature>
<feature type="region of interest" description="Disordered" evidence="1">
    <location>
        <begin position="426"/>
        <end position="482"/>
    </location>
</feature>
<evidence type="ECO:0000256" key="1">
    <source>
        <dbReference type="SAM" id="MobiDB-lite"/>
    </source>
</evidence>
<name>A0A448ZDD9_9STRA</name>
<feature type="transmembrane region" description="Helical" evidence="2">
    <location>
        <begin position="217"/>
        <end position="239"/>
    </location>
</feature>
<proteinExistence type="predicted"/>
<keyword evidence="4" id="KW-1185">Reference proteome</keyword>
<feature type="region of interest" description="Disordered" evidence="1">
    <location>
        <begin position="659"/>
        <end position="685"/>
    </location>
</feature>
<dbReference type="OrthoDB" id="53862at2759"/>
<feature type="compositionally biased region" description="Polar residues" evidence="1">
    <location>
        <begin position="433"/>
        <end position="454"/>
    </location>
</feature>
<feature type="compositionally biased region" description="Low complexity" evidence="1">
    <location>
        <begin position="15"/>
        <end position="29"/>
    </location>
</feature>
<gene>
    <name evidence="3" type="ORF">PSNMU_V1.4_AUG-EV-PASAV3_0069250</name>
</gene>
<feature type="region of interest" description="Disordered" evidence="1">
    <location>
        <begin position="895"/>
        <end position="1002"/>
    </location>
</feature>
<feature type="compositionally biased region" description="Basic and acidic residues" evidence="1">
    <location>
        <begin position="833"/>
        <end position="851"/>
    </location>
</feature>
<dbReference type="AlphaFoldDB" id="A0A448ZDD9"/>
<keyword evidence="2" id="KW-1133">Transmembrane helix</keyword>
<sequence length="1002" mass="112495">MGALRNPRSTTEQCAATNTATAKSTSRTNGPSSRRSIVAFLPETVSFFLRGIDAFFRAPSQDPLAAAGRMRLGFALIVLYDRLVFWHTDLGFLYSPVDGVLTESTHARHFLWKEEPLYPSFWDTTEGYLEGVDETAIGGSSSESDEEDLEDLRDVLETLASPLALFKHSKPSTDQFFVRWLFWAGVFHALCLVWIEIRNANAGGNEGDRGSSGGRFSLLRLLGHPSLHVFGILVTMVSFRNRGINMLYDMQDLLLLLVAFYSLWLPTAPSNTLFSACSGCPMWPFRLLQIQTSCIYVGAGFAKLLDDGGQWIPGAGGESGEEDGDDAVFPGLSAMHYLVHQQDFFGGVFRPDLLYGFEGPLKIATLASLVLECTCWFLVWVPRLRVPVVVAMVVFHLGIETGMNIHTFQWTSILCWTSFLVVPEPKPEPSRGARNNTNPWETAATQKGNHNNNDPEPLEEATGREHMNTKQKTKEQRPASATTNRKGLLLLAASVLFHTLLPLAVATSVVVSTLPEYTLWHPPFWFFSLEERVSGALAFALPLDYESRTSTSDESTGESCPNENEDEHESSCSSNSNSDDEGRGDREAPGDETSARARADRFYDDVVLPGLRDLQNHHPVLVGLDRFWRFWGIQQGPWSMYAAVQDSNTRIVAKVVLKKEKQENDNDDSNGNNSKQKQDDKEEDNDEIAFYYSSPEWSGPMLSASAWERKKRYRQILFWNAVHFEPTVQHDICKRWGRAAVLASGRRDAPGGSGDHKNWQKAIDHVVLKQLTIGTPPPPVSSSFWEPVATNKGVFIDYEESLLYVYVPDWSSLPDHQGDPSSESDGNTGSEGAVERRRSERKAILDRGSSEEAHHRYNYDHGWDYDRGGVWWDGSFHRYCKARKEFSLNGYTEDCEDASADDVDDIEEEQDEDGESDGEDDGGTEEEFGDEDDEEAQENEHDGDTEEDLEEDEDDGDTEEDLEDEENDEEAQEDENDGDTEEDLEDEENDPEEDNDQDEEHD</sequence>
<evidence type="ECO:0008006" key="5">
    <source>
        <dbReference type="Google" id="ProtNLM"/>
    </source>
</evidence>
<keyword evidence="2" id="KW-0472">Membrane</keyword>
<evidence type="ECO:0000256" key="2">
    <source>
        <dbReference type="SAM" id="Phobius"/>
    </source>
</evidence>